<evidence type="ECO:0000256" key="1">
    <source>
        <dbReference type="ARBA" id="ARBA00022729"/>
    </source>
</evidence>
<dbReference type="Gene3D" id="2.60.40.10">
    <property type="entry name" value="Immunoglobulins"/>
    <property type="match status" value="1"/>
</dbReference>
<dbReference type="Pfam" id="PF02368">
    <property type="entry name" value="Big_2"/>
    <property type="match status" value="1"/>
</dbReference>
<dbReference type="PANTHER" id="PTHR42535:SF2">
    <property type="entry name" value="CHROMOSOME UNDETERMINED SCAFFOLD_146, WHOLE GENOME SHOTGUN SEQUENCE"/>
    <property type="match status" value="1"/>
</dbReference>
<feature type="compositionally biased region" description="Gly residues" evidence="3">
    <location>
        <begin position="2024"/>
        <end position="2073"/>
    </location>
</feature>
<feature type="chain" id="PRO_5036930843" evidence="4">
    <location>
        <begin position="32"/>
        <end position="2318"/>
    </location>
</feature>
<dbReference type="EMBL" id="JACOPH010000008">
    <property type="protein sequence ID" value="MBC5714562.1"/>
    <property type="molecule type" value="Genomic_DNA"/>
</dbReference>
<accession>A0A923RTC8</accession>
<feature type="domain" description="BIG2" evidence="5">
    <location>
        <begin position="2234"/>
        <end position="2314"/>
    </location>
</feature>
<evidence type="ECO:0000256" key="4">
    <source>
        <dbReference type="SAM" id="SignalP"/>
    </source>
</evidence>
<dbReference type="RefSeq" id="WP_186867218.1">
    <property type="nucleotide sequence ID" value="NZ_JACOPH010000008.1"/>
</dbReference>
<dbReference type="SUPFAM" id="SSF49265">
    <property type="entry name" value="Fibronectin type III"/>
    <property type="match status" value="1"/>
</dbReference>
<protein>
    <submittedName>
        <fullName evidence="6">Alginate lyase family protein</fullName>
    </submittedName>
</protein>
<dbReference type="InterPro" id="IPR036116">
    <property type="entry name" value="FN3_sf"/>
</dbReference>
<dbReference type="Pfam" id="PF05426">
    <property type="entry name" value="Alginate_lyase"/>
    <property type="match status" value="1"/>
</dbReference>
<dbReference type="Gene3D" id="2.60.120.200">
    <property type="match status" value="6"/>
</dbReference>
<dbReference type="SUPFAM" id="SSF49373">
    <property type="entry name" value="Invasin/intimin cell-adhesion fragments"/>
    <property type="match status" value="1"/>
</dbReference>
<gene>
    <name evidence="6" type="ORF">H8S17_10135</name>
</gene>
<evidence type="ECO:0000256" key="3">
    <source>
        <dbReference type="SAM" id="MobiDB-lite"/>
    </source>
</evidence>
<dbReference type="Gene3D" id="1.50.10.100">
    <property type="entry name" value="Chondroitin AC/alginate lyase"/>
    <property type="match status" value="1"/>
</dbReference>
<dbReference type="InterPro" id="IPR035992">
    <property type="entry name" value="Ricin_B-like_lectins"/>
</dbReference>
<dbReference type="InterPro" id="IPR013783">
    <property type="entry name" value="Ig-like_fold"/>
</dbReference>
<dbReference type="Gene3D" id="2.80.10.50">
    <property type="match status" value="1"/>
</dbReference>
<name>A0A923RTC8_9FIRM</name>
<sequence>MKKKTAWLLVLCMIVSLCSIMIPYGTVDAQAKETESKDTFVHPGILHTQKSIDAVKANIASNDATTVAAYHALRGDGYSDPNWGGRPLENVVRGGSGDNRAQMYVDIERAYHTGLLYQLGAGDQYGDAAVRILNGWSHTMKSLSGNADRFLAAGIYGYQMANAAELVRDHKDFDKEAMDTLLLNIFYPMNKDFLENHNGAAISNYWANWDLCNIASMMAIGIFCDREDIYHEALSYYKNGEGMGSVFNTMPYVYATGDYGEELAQWQESGRDQGHATLGIGLCGAINEMAWSQGDDLYGMSDNRFLKAAEYVARYNNIADTENCNNLPFSSYTRKNSANGHYETGTGISGAGRPSGRPIYTAIYNHYVNRMGLEAPALKKILYPEDGSLVIEGGSRNGDQPGWQSLMFNNISTTEEGKNVKETVGPLEDGIYRFCNNLSKKTLVDNDGKLQCAKKGSTGTEWWNVKNTGDGEYVISNVKTGRVIQIDSDTYDSNSPAYVAGTVFTLGDSVTGEMNQRLAILKNKNDYVYRIANAIGSHVMELAGANTADDATICQWRYEGGAHQQWLAEEKETKGVIAYFNFDDQTEGLKGAGAAATVNGTVDIVEDQERGKVASFDHNAWLNVTKEDGTSLLSGNEELTISYYSKIDNTSANRGFYAAADTGTQVDGSEQYIGCLQQNKTITAERYSKATAGREPSASGTGSDGWNHIVVVYAKDAVKLYVNGTLTATADNTESLTEILGTDSILQIGKANLETDEYYQGLMDEFTVYNYALDESTIQNMDAHRLVAEFTFDDEIDGFATTAAKAVNAGTVELSDDTVSGSGKSLRLDGTGSNYLSIKTFDGKPLASGFIEMTVSYWSKVENTKNNWIVYAAPDDEQQILNAEVYLGAAENNGTLKAERYKNRNMRISSIAEPAETGVWKHVTLSFDKDVTKVYINGEKKGELKSSYSVADILGENSVFYLGKANWGKQGEFSDALIDTVHIYNFALNDAQVAKDYAGYEAAVSSADNTTDHSEDKAAARKVVDLIQTIGTVEYTDTCHEKITRAREAYDALKEEQRRWVTNADALVNAEKQYKELTPVTKKCLATFTFDDMTDGFGSQDAKAESVGNVRLSENAVSGKALRLDGTNYVKLVDADGKSMLNGCREVTVSYWGKVYNTSANWGFYASASDDTIVSGREKYLGVYDNGTLLKADRYYNAGARPDSPQTAAGFCEWHYVTAVFGENSTSMYVDGTKVGEVNSEDKISKILGEDGVAYLGKANWGTGEYYDGLIDEVSVYNYALSEDEITDLYQKYTKPSYPAEKKVLAEFTFDDEESGFVSENGKAVTAGTNVLSEDAVSGKALSLDGTGSNYLKVTDKDGNALLDECEELSVSYWTKVSDTGTNWAYYASKDDEAQIYGQECYIAAVDKADSYEAVRWKNNGSRTENPTATVTEDKWRQITVVYGKLSTSVYVNGVLKSEIKGNTALPDIVGNDGIFYIGRANWGSGEYFKGLIDEVRICNYALTQEEITAFYKEKASSAEKEKKCLASFTFDDEESGFVSGNGKAVAAGTNDLSDDAIKGKALSLDGTGSNYLKVTDTDGNALLSGCEELTVSYWRKVDNTGTNWVFFAAADDDAQTYLKEQYLGIIDSATKTEVQRWKNNGTRADAAKAELTQNTWQYVTYVFGVEDTKIYVNGKYQTGLNSSCAVENITGNHGVLYLGRANWGSGEFFNGLLDEVSIYNYAMTEDEIRLSYEKYEDPNKTGSCIARFSFDDEENGFAGNDAVAKTASTAELTEDAVAGKAMKLDGTGTNYLTVTKENGDSLLTGLEELTISYWNKVDNDASNWVYYMAPDDAGQNYLTETYLGMLEKQGKLTAERYKNSGQRPGSATATVTGGAWNHVTVVYSADKTSIYVNGALSSEMGSGYKLSDILGENGIFYLGKANWGTGEYYNGLIDEVSIYDYALDAKDVEKIYQAPEAVKNVTELVNAIGIVDASAECKAKIDAARAAYDGLFEIQKEMLTEDVSTTLTTAEAAYKKAVEEAGESGGGTTEPGGNESGGGTTEPGGNESGGGNTQTGGNENSGGNTGTGGGSTDTGSESTDAGSGMTNTGNSTTTTGTSDTEQAQKEQAQAKTTAVEETHKTITSANTDKGDVAGSKFAALKVKAKEGNKSVKLSWSRVNGADGYIIYGAPCGKKMERIKELTASKKTYTVRKLLKGRYYKYMVVAYKNIYGEKRVIETSVSVHVATKGGKYGNPTAITYGKSKVSVKTGKTFTLKAGLKTKTKVKTHIAKFRYESTDPSIATVNKKGKIKGIRKGTCTIYVYAQNGVYAKVTVKVKK</sequence>
<dbReference type="InterPro" id="IPR003343">
    <property type="entry name" value="Big_2"/>
</dbReference>
<dbReference type="SUPFAM" id="SSF48230">
    <property type="entry name" value="Chondroitin AC/alginate lyase"/>
    <property type="match status" value="1"/>
</dbReference>
<keyword evidence="7" id="KW-1185">Reference proteome</keyword>
<dbReference type="GO" id="GO:0042597">
    <property type="term" value="C:periplasmic space"/>
    <property type="evidence" value="ECO:0007669"/>
    <property type="project" value="InterPro"/>
</dbReference>
<dbReference type="Pfam" id="PF14200">
    <property type="entry name" value="RicinB_lectin_2"/>
    <property type="match status" value="1"/>
</dbReference>
<dbReference type="InterPro" id="IPR008397">
    <property type="entry name" value="Alginate_lyase_dom"/>
</dbReference>
<feature type="compositionally biased region" description="Low complexity" evidence="3">
    <location>
        <begin position="2074"/>
        <end position="2114"/>
    </location>
</feature>
<dbReference type="Pfam" id="PF13385">
    <property type="entry name" value="Laminin_G_3"/>
    <property type="match status" value="6"/>
</dbReference>
<dbReference type="GO" id="GO:0016829">
    <property type="term" value="F:lyase activity"/>
    <property type="evidence" value="ECO:0007669"/>
    <property type="project" value="UniProtKB-KW"/>
</dbReference>
<evidence type="ECO:0000256" key="2">
    <source>
        <dbReference type="ARBA" id="ARBA00023239"/>
    </source>
</evidence>
<dbReference type="SMART" id="SM00635">
    <property type="entry name" value="BID_2"/>
    <property type="match status" value="1"/>
</dbReference>
<dbReference type="InterPro" id="IPR008964">
    <property type="entry name" value="Invasin/intimin_cell_adhesion"/>
</dbReference>
<dbReference type="InterPro" id="IPR000772">
    <property type="entry name" value="Ricin_B_lectin"/>
</dbReference>
<proteinExistence type="predicted"/>
<feature type="region of interest" description="Disordered" evidence="3">
    <location>
        <begin position="2019"/>
        <end position="2130"/>
    </location>
</feature>
<evidence type="ECO:0000313" key="6">
    <source>
        <dbReference type="EMBL" id="MBC5714562.1"/>
    </source>
</evidence>
<dbReference type="PROSITE" id="PS50231">
    <property type="entry name" value="RICIN_B_LECTIN"/>
    <property type="match status" value="1"/>
</dbReference>
<dbReference type="InterPro" id="IPR013320">
    <property type="entry name" value="ConA-like_dom_sf"/>
</dbReference>
<reference evidence="6" key="1">
    <citation type="submission" date="2020-08" db="EMBL/GenBank/DDBJ databases">
        <title>Genome public.</title>
        <authorList>
            <person name="Liu C."/>
            <person name="Sun Q."/>
        </authorList>
    </citation>
    <scope>NUCLEOTIDE SEQUENCE</scope>
    <source>
        <strain evidence="6">BX1005</strain>
    </source>
</reference>
<dbReference type="Proteomes" id="UP000606720">
    <property type="component" value="Unassembled WGS sequence"/>
</dbReference>
<dbReference type="CDD" id="cd00161">
    <property type="entry name" value="beta-trefoil_Ricin-like"/>
    <property type="match status" value="1"/>
</dbReference>
<keyword evidence="1 4" id="KW-0732">Signal</keyword>
<dbReference type="InterPro" id="IPR008929">
    <property type="entry name" value="Chondroitin_lyas"/>
</dbReference>
<evidence type="ECO:0000259" key="5">
    <source>
        <dbReference type="SMART" id="SM00635"/>
    </source>
</evidence>
<evidence type="ECO:0000313" key="7">
    <source>
        <dbReference type="Proteomes" id="UP000606720"/>
    </source>
</evidence>
<dbReference type="SUPFAM" id="SSF50370">
    <property type="entry name" value="Ricin B-like lectins"/>
    <property type="match status" value="1"/>
</dbReference>
<comment type="caution">
    <text evidence="6">The sequence shown here is derived from an EMBL/GenBank/DDBJ whole genome shotgun (WGS) entry which is preliminary data.</text>
</comment>
<dbReference type="Gene3D" id="2.60.40.1080">
    <property type="match status" value="1"/>
</dbReference>
<feature type="signal peptide" evidence="4">
    <location>
        <begin position="1"/>
        <end position="31"/>
    </location>
</feature>
<organism evidence="6 7">
    <name type="scientific">Roseburia zhanii</name>
    <dbReference type="NCBI Taxonomy" id="2763064"/>
    <lineage>
        <taxon>Bacteria</taxon>
        <taxon>Bacillati</taxon>
        <taxon>Bacillota</taxon>
        <taxon>Clostridia</taxon>
        <taxon>Lachnospirales</taxon>
        <taxon>Lachnospiraceae</taxon>
        <taxon>Roseburia</taxon>
    </lineage>
</organism>
<dbReference type="SUPFAM" id="SSF49899">
    <property type="entry name" value="Concanavalin A-like lectins/glucanases"/>
    <property type="match status" value="6"/>
</dbReference>
<keyword evidence="2 6" id="KW-0456">Lyase</keyword>
<dbReference type="PANTHER" id="PTHR42535">
    <property type="entry name" value="OOKINETE PROTEIN, PUTATIVE-RELATED"/>
    <property type="match status" value="1"/>
</dbReference>